<accession>A0A256FSU4</accession>
<reference evidence="1 2" key="1">
    <citation type="submission" date="2017-07" db="EMBL/GenBank/DDBJ databases">
        <title>Phylogenetic study on the rhizospheric bacterium Ochrobactrum sp. A44.</title>
        <authorList>
            <person name="Krzyzanowska D.M."/>
            <person name="Ossowicki A."/>
            <person name="Rajewska M."/>
            <person name="Maciag T."/>
            <person name="Kaczynski Z."/>
            <person name="Czerwicka M."/>
            <person name="Jafra S."/>
        </authorList>
    </citation>
    <scope>NUCLEOTIDE SEQUENCE [LARGE SCALE GENOMIC DNA]</scope>
    <source>
        <strain evidence="1 2">PR17</strain>
    </source>
</reference>
<name>A0A256FSU4_9HYPH</name>
<sequence length="41" mass="4572">MDIIYIKRQMMASDVAVSRLLNALIWCGVFKNLEIGTVSAT</sequence>
<dbReference type="AlphaFoldDB" id="A0A256FSU4"/>
<organism evidence="1 2">
    <name type="scientific">Brucella rhizosphaerae</name>
    <dbReference type="NCBI Taxonomy" id="571254"/>
    <lineage>
        <taxon>Bacteria</taxon>
        <taxon>Pseudomonadati</taxon>
        <taxon>Pseudomonadota</taxon>
        <taxon>Alphaproteobacteria</taxon>
        <taxon>Hyphomicrobiales</taxon>
        <taxon>Brucellaceae</taxon>
        <taxon>Brucella/Ochrobactrum group</taxon>
        <taxon>Brucella</taxon>
    </lineage>
</organism>
<dbReference type="Proteomes" id="UP000216345">
    <property type="component" value="Unassembled WGS sequence"/>
</dbReference>
<protein>
    <submittedName>
        <fullName evidence="1">Uncharacterized protein</fullName>
    </submittedName>
</protein>
<keyword evidence="2" id="KW-1185">Reference proteome</keyword>
<gene>
    <name evidence="1" type="ORF">CEV32_3512</name>
</gene>
<comment type="caution">
    <text evidence="1">The sequence shown here is derived from an EMBL/GenBank/DDBJ whole genome shotgun (WGS) entry which is preliminary data.</text>
</comment>
<proteinExistence type="predicted"/>
<dbReference type="EMBL" id="NNRK01000017">
    <property type="protein sequence ID" value="OYR17828.1"/>
    <property type="molecule type" value="Genomic_DNA"/>
</dbReference>
<evidence type="ECO:0000313" key="2">
    <source>
        <dbReference type="Proteomes" id="UP000216345"/>
    </source>
</evidence>
<evidence type="ECO:0000313" key="1">
    <source>
        <dbReference type="EMBL" id="OYR17828.1"/>
    </source>
</evidence>